<proteinExistence type="predicted"/>
<name>A0A0C9Z034_9AGAM</name>
<accession>A0A0C9Z034</accession>
<keyword evidence="2" id="KW-1185">Reference proteome</keyword>
<organism evidence="1 2">
    <name type="scientific">Pisolithus microcarpus 441</name>
    <dbReference type="NCBI Taxonomy" id="765257"/>
    <lineage>
        <taxon>Eukaryota</taxon>
        <taxon>Fungi</taxon>
        <taxon>Dikarya</taxon>
        <taxon>Basidiomycota</taxon>
        <taxon>Agaricomycotina</taxon>
        <taxon>Agaricomycetes</taxon>
        <taxon>Agaricomycetidae</taxon>
        <taxon>Boletales</taxon>
        <taxon>Sclerodermatineae</taxon>
        <taxon>Pisolithaceae</taxon>
        <taxon>Pisolithus</taxon>
    </lineage>
</organism>
<evidence type="ECO:0000313" key="2">
    <source>
        <dbReference type="Proteomes" id="UP000054018"/>
    </source>
</evidence>
<dbReference type="HOGENOM" id="CLU_2980009_0_0_1"/>
<gene>
    <name evidence="1" type="ORF">PISMIDRAFT_680417</name>
</gene>
<evidence type="ECO:0000313" key="1">
    <source>
        <dbReference type="EMBL" id="KIK22381.1"/>
    </source>
</evidence>
<sequence length="58" mass="6243">MCLSNRKYCTFGWPALDDDTKTIIKQEVSVTLASSLSKASGFSVQVVAASSIELPHNP</sequence>
<dbReference type="AlphaFoldDB" id="A0A0C9Z034"/>
<reference evidence="1 2" key="1">
    <citation type="submission" date="2014-04" db="EMBL/GenBank/DDBJ databases">
        <authorList>
            <consortium name="DOE Joint Genome Institute"/>
            <person name="Kuo A."/>
            <person name="Kohler A."/>
            <person name="Costa M.D."/>
            <person name="Nagy L.G."/>
            <person name="Floudas D."/>
            <person name="Copeland A."/>
            <person name="Barry K.W."/>
            <person name="Cichocki N."/>
            <person name="Veneault-Fourrey C."/>
            <person name="LaButti K."/>
            <person name="Lindquist E.A."/>
            <person name="Lipzen A."/>
            <person name="Lundell T."/>
            <person name="Morin E."/>
            <person name="Murat C."/>
            <person name="Sun H."/>
            <person name="Tunlid A."/>
            <person name="Henrissat B."/>
            <person name="Grigoriev I.V."/>
            <person name="Hibbett D.S."/>
            <person name="Martin F."/>
            <person name="Nordberg H.P."/>
            <person name="Cantor M.N."/>
            <person name="Hua S.X."/>
        </authorList>
    </citation>
    <scope>NUCLEOTIDE SEQUENCE [LARGE SCALE GENOMIC DNA]</scope>
    <source>
        <strain evidence="1 2">441</strain>
    </source>
</reference>
<dbReference type="EMBL" id="KN833740">
    <property type="protein sequence ID" value="KIK22381.1"/>
    <property type="molecule type" value="Genomic_DNA"/>
</dbReference>
<protein>
    <submittedName>
        <fullName evidence="1">Uncharacterized protein</fullName>
    </submittedName>
</protein>
<dbReference type="Proteomes" id="UP000054018">
    <property type="component" value="Unassembled WGS sequence"/>
</dbReference>
<reference evidence="2" key="2">
    <citation type="submission" date="2015-01" db="EMBL/GenBank/DDBJ databases">
        <title>Evolutionary Origins and Diversification of the Mycorrhizal Mutualists.</title>
        <authorList>
            <consortium name="DOE Joint Genome Institute"/>
            <consortium name="Mycorrhizal Genomics Consortium"/>
            <person name="Kohler A."/>
            <person name="Kuo A."/>
            <person name="Nagy L.G."/>
            <person name="Floudas D."/>
            <person name="Copeland A."/>
            <person name="Barry K.W."/>
            <person name="Cichocki N."/>
            <person name="Veneault-Fourrey C."/>
            <person name="LaButti K."/>
            <person name="Lindquist E.A."/>
            <person name="Lipzen A."/>
            <person name="Lundell T."/>
            <person name="Morin E."/>
            <person name="Murat C."/>
            <person name="Riley R."/>
            <person name="Ohm R."/>
            <person name="Sun H."/>
            <person name="Tunlid A."/>
            <person name="Henrissat B."/>
            <person name="Grigoriev I.V."/>
            <person name="Hibbett D.S."/>
            <person name="Martin F."/>
        </authorList>
    </citation>
    <scope>NUCLEOTIDE SEQUENCE [LARGE SCALE GENOMIC DNA]</scope>
    <source>
        <strain evidence="2">441</strain>
    </source>
</reference>